<dbReference type="InterPro" id="IPR042099">
    <property type="entry name" value="ANL_N_sf"/>
</dbReference>
<comment type="caution">
    <text evidence="1">The sequence shown here is derived from an EMBL/GenBank/DDBJ whole genome shotgun (WGS) entry which is preliminary data.</text>
</comment>
<evidence type="ECO:0000313" key="1">
    <source>
        <dbReference type="EMBL" id="RYU44041.1"/>
    </source>
</evidence>
<name>A0A4Q5KDE8_9GAMM</name>
<dbReference type="OrthoDB" id="580775at2"/>
<proteinExistence type="predicted"/>
<accession>A0A4Q5KDE8</accession>
<dbReference type="RefSeq" id="WP_130088176.1">
    <property type="nucleotide sequence ID" value="NZ_SEZJ01000020.1"/>
</dbReference>
<evidence type="ECO:0000313" key="2">
    <source>
        <dbReference type="Proteomes" id="UP000293465"/>
    </source>
</evidence>
<dbReference type="PANTHER" id="PTHR36932:SF1">
    <property type="entry name" value="CAPSULAR POLYSACCHARIDE BIOSYNTHESIS PROTEIN"/>
    <property type="match status" value="1"/>
</dbReference>
<gene>
    <name evidence="1" type="ORF">ERW49_17130</name>
</gene>
<dbReference type="EMBL" id="SEZJ01000020">
    <property type="protein sequence ID" value="RYU44041.1"/>
    <property type="molecule type" value="Genomic_DNA"/>
</dbReference>
<dbReference type="SUPFAM" id="SSF56801">
    <property type="entry name" value="Acetyl-CoA synthetase-like"/>
    <property type="match status" value="1"/>
</dbReference>
<dbReference type="InterPro" id="IPR053158">
    <property type="entry name" value="CapK_Type1_Caps_Biosynth"/>
</dbReference>
<reference evidence="1 2" key="1">
    <citation type="submission" date="2019-02" db="EMBL/GenBank/DDBJ databases">
        <title>Genome sequences of Aliivibrio finisterrensis strains from farmed Atlantic salmon.</title>
        <authorList>
            <person name="Bowman J.P."/>
        </authorList>
    </citation>
    <scope>NUCLEOTIDE SEQUENCE [LARGE SCALE GENOMIC DNA]</scope>
    <source>
        <strain evidence="1 2">A32</strain>
    </source>
</reference>
<dbReference type="GeneID" id="56276799"/>
<protein>
    <submittedName>
        <fullName evidence="1">Phenylacetate--CoA ligase family protein</fullName>
    </submittedName>
</protein>
<keyword evidence="1" id="KW-0436">Ligase</keyword>
<dbReference type="AlphaFoldDB" id="A0A4Q5KDE8"/>
<dbReference type="PANTHER" id="PTHR36932">
    <property type="entry name" value="CAPSULAR POLYSACCHARIDE BIOSYNTHESIS PROTEIN"/>
    <property type="match status" value="1"/>
</dbReference>
<dbReference type="Proteomes" id="UP000293465">
    <property type="component" value="Unassembled WGS sequence"/>
</dbReference>
<dbReference type="Gene3D" id="3.40.50.12780">
    <property type="entry name" value="N-terminal domain of ligase-like"/>
    <property type="match status" value="1"/>
</dbReference>
<dbReference type="GO" id="GO:0016874">
    <property type="term" value="F:ligase activity"/>
    <property type="evidence" value="ECO:0007669"/>
    <property type="project" value="UniProtKB-KW"/>
</dbReference>
<organism evidence="1 2">
    <name type="scientific">Aliivibrio finisterrensis</name>
    <dbReference type="NCBI Taxonomy" id="511998"/>
    <lineage>
        <taxon>Bacteria</taxon>
        <taxon>Pseudomonadati</taxon>
        <taxon>Pseudomonadota</taxon>
        <taxon>Gammaproteobacteria</taxon>
        <taxon>Vibrionales</taxon>
        <taxon>Vibrionaceae</taxon>
        <taxon>Aliivibrio</taxon>
    </lineage>
</organism>
<sequence>MRAKYLPRVIFNLLISIYNSYQYKVRHSGKYKYYREYFKELESYTLKELEEIQIKRLAEFIAMAKIDSAYYEDLLTDIHVDSIDSIDSLKNIPFLDKDIIINNLSLISTIDENKGVSSYTGGTTGSSMKVIYTKEDIQERFACLDNFRERYGYRLGDKVAWFSGKDLLNRRDKKNRIYYKDDYFNRIRFYSTFDISQVTAKYYIESLEKFNCKYIVGFPSTVYEMCKIAESQGIKFNGKINYFFPTAEVVTREHRLFLKDYLGCRLVDQYASSEGAPFIFECSSGMLHIDITTGVFEVINESGEPSTSGNLVVTSFSTRGTPLIRYKIGDRLTLSNAQCNCGSKLPIASSIDGRRDDYLFSDKGEKVNLGNISNSTKKVSGILQFQIIQRDIGKIFILVVKNDKFSIKSEQEFRRELLSRFGQNTEIDFKYVEIIAKEASGKFRIIKNFVVEKTS</sequence>